<dbReference type="Proteomes" id="UP000327039">
    <property type="component" value="Unassembled WGS sequence"/>
</dbReference>
<keyword evidence="2" id="KW-0813">Transport</keyword>
<dbReference type="PANTHER" id="PTHR43553:SF24">
    <property type="entry name" value="ENERGY-COUPLING FACTOR TRANSPORTER ATP-BINDING PROTEIN ECFA1"/>
    <property type="match status" value="1"/>
</dbReference>
<dbReference type="GO" id="GO:0042626">
    <property type="term" value="F:ATPase-coupled transmembrane transporter activity"/>
    <property type="evidence" value="ECO:0007669"/>
    <property type="project" value="TreeGrafter"/>
</dbReference>
<dbReference type="GO" id="GO:0016887">
    <property type="term" value="F:ATP hydrolysis activity"/>
    <property type="evidence" value="ECO:0007669"/>
    <property type="project" value="InterPro"/>
</dbReference>
<gene>
    <name evidence="6" type="ORF">F6B42_02645</name>
</gene>
<evidence type="ECO:0000256" key="3">
    <source>
        <dbReference type="ARBA" id="ARBA00022741"/>
    </source>
</evidence>
<dbReference type="PROSITE" id="PS50893">
    <property type="entry name" value="ABC_TRANSPORTER_2"/>
    <property type="match status" value="2"/>
</dbReference>
<dbReference type="InterPro" id="IPR003439">
    <property type="entry name" value="ABC_transporter-like_ATP-bd"/>
</dbReference>
<keyword evidence="3" id="KW-0547">Nucleotide-binding</keyword>
<protein>
    <submittedName>
        <fullName evidence="6">ABC transporter ATP-binding protein</fullName>
    </submittedName>
</protein>
<dbReference type="CDD" id="cd03225">
    <property type="entry name" value="ABC_cobalt_CbiO_domain1"/>
    <property type="match status" value="2"/>
</dbReference>
<comment type="similarity">
    <text evidence="1">Belongs to the ABC transporter superfamily.</text>
</comment>
<dbReference type="AlphaFoldDB" id="A0A5J5IX82"/>
<dbReference type="InterPro" id="IPR015856">
    <property type="entry name" value="ABC_transpr_CbiO/EcfA_su"/>
</dbReference>
<dbReference type="Gene3D" id="3.40.50.300">
    <property type="entry name" value="P-loop containing nucleotide triphosphate hydrolases"/>
    <property type="match status" value="2"/>
</dbReference>
<dbReference type="OrthoDB" id="501320at2"/>
<name>A0A5J5IX82_9MICO</name>
<organism evidence="6 7">
    <name type="scientific">Microbacterium radiodurans</name>
    <dbReference type="NCBI Taxonomy" id="661398"/>
    <lineage>
        <taxon>Bacteria</taxon>
        <taxon>Bacillati</taxon>
        <taxon>Actinomycetota</taxon>
        <taxon>Actinomycetes</taxon>
        <taxon>Micrococcales</taxon>
        <taxon>Microbacteriaceae</taxon>
        <taxon>Microbacterium</taxon>
    </lineage>
</organism>
<dbReference type="PROSITE" id="PS00211">
    <property type="entry name" value="ABC_TRANSPORTER_1"/>
    <property type="match status" value="1"/>
</dbReference>
<evidence type="ECO:0000313" key="6">
    <source>
        <dbReference type="EMBL" id="KAA9089402.1"/>
    </source>
</evidence>
<feature type="domain" description="ABC transporter" evidence="5">
    <location>
        <begin position="333"/>
        <end position="565"/>
    </location>
</feature>
<comment type="caution">
    <text evidence="6">The sequence shown here is derived from an EMBL/GenBank/DDBJ whole genome shotgun (WGS) entry which is preliminary data.</text>
</comment>
<dbReference type="SMART" id="SM00382">
    <property type="entry name" value="AAA"/>
    <property type="match status" value="2"/>
</dbReference>
<evidence type="ECO:0000256" key="2">
    <source>
        <dbReference type="ARBA" id="ARBA00022448"/>
    </source>
</evidence>
<evidence type="ECO:0000259" key="5">
    <source>
        <dbReference type="PROSITE" id="PS50893"/>
    </source>
</evidence>
<dbReference type="GO" id="GO:0005524">
    <property type="term" value="F:ATP binding"/>
    <property type="evidence" value="ECO:0007669"/>
    <property type="project" value="UniProtKB-KW"/>
</dbReference>
<evidence type="ECO:0000313" key="7">
    <source>
        <dbReference type="Proteomes" id="UP000327039"/>
    </source>
</evidence>
<dbReference type="RefSeq" id="WP_150418034.1">
    <property type="nucleotide sequence ID" value="NZ_VYRZ01000001.1"/>
</dbReference>
<dbReference type="SUPFAM" id="SSF52540">
    <property type="entry name" value="P-loop containing nucleoside triphosphate hydrolases"/>
    <property type="match status" value="2"/>
</dbReference>
<keyword evidence="4 6" id="KW-0067">ATP-binding</keyword>
<sequence length="596" mass="62986">MTSPAPLLAVSDLAVTYEGSDAAATRGATFDVAPGEVVLLLGPSGSGKSTIALTANGLIPQSIPAVVEGAVRVSGMDAATTPIPQLSTRVGMVFQDPDAQLVTGSLLDEVAFGPENLRMPVDEVLARAERALRRMGLWDRRHDNPDRLSGGGRQRLAIACALAMDSPLIVLDEPTANLDPAGIEEVYAALAEISAAGDRAILLVEHNLDAAIAFTDRVVALDHEGRTVADGTVDEVLRARGAELLALGVWLPVATLAALRLRDAGWTLDPLPLTPEELRAGLEAAASAHEARKVAPVSDDSAAIVRDRRDSPRIARGERGERGAEAAVSDAAVSVRGLTLRRGRTEVLHGVDLEVRRGEFVAIVGANGAGKTSLIQAIAGVVRAPRGRIVVDGVDPTCTDARALARRIGFVFQNPEHQFVAHTVHDELAHSLRRQGLGDDEVRDRVGRMLARFGLERHADRHPFLLSGGQKRRLSVGTALIAGAPVLALDEPTFGQDRARADELLGLLHEVNAAGTTVLVVTHDMQLVSEHADRAVVVGAGRILADAPVAEVLGDDALLRSASLRMPPLRRALQGLDAAPELSDLVRLDDLPRARA</sequence>
<feature type="domain" description="ABC transporter" evidence="5">
    <location>
        <begin position="8"/>
        <end position="249"/>
    </location>
</feature>
<keyword evidence="7" id="KW-1185">Reference proteome</keyword>
<dbReference type="InterPro" id="IPR003593">
    <property type="entry name" value="AAA+_ATPase"/>
</dbReference>
<reference evidence="7" key="1">
    <citation type="submission" date="2019-09" db="EMBL/GenBank/DDBJ databases">
        <title>Mumia zhuanghuii sp. nov. isolated from the intestinal contents of plateau pika (Ochotona curzoniae) in the Qinghai-Tibet plateau of China.</title>
        <authorList>
            <person name="Tian Z."/>
        </authorList>
    </citation>
    <scope>NUCLEOTIDE SEQUENCE [LARGE SCALE GENOMIC DNA]</scope>
    <source>
        <strain evidence="7">DSM 25564</strain>
    </source>
</reference>
<dbReference type="InterPro" id="IPR017871">
    <property type="entry name" value="ABC_transporter-like_CS"/>
</dbReference>
<dbReference type="InterPro" id="IPR050095">
    <property type="entry name" value="ECF_ABC_transporter_ATP-bd"/>
</dbReference>
<dbReference type="GO" id="GO:0043190">
    <property type="term" value="C:ATP-binding cassette (ABC) transporter complex"/>
    <property type="evidence" value="ECO:0007669"/>
    <property type="project" value="TreeGrafter"/>
</dbReference>
<dbReference type="Pfam" id="PF00005">
    <property type="entry name" value="ABC_tran"/>
    <property type="match status" value="2"/>
</dbReference>
<dbReference type="EMBL" id="VYRZ01000001">
    <property type="protein sequence ID" value="KAA9089402.1"/>
    <property type="molecule type" value="Genomic_DNA"/>
</dbReference>
<dbReference type="InterPro" id="IPR027417">
    <property type="entry name" value="P-loop_NTPase"/>
</dbReference>
<accession>A0A5J5IX82</accession>
<evidence type="ECO:0000256" key="4">
    <source>
        <dbReference type="ARBA" id="ARBA00022840"/>
    </source>
</evidence>
<proteinExistence type="inferred from homology"/>
<dbReference type="PANTHER" id="PTHR43553">
    <property type="entry name" value="HEAVY METAL TRANSPORTER"/>
    <property type="match status" value="1"/>
</dbReference>
<evidence type="ECO:0000256" key="1">
    <source>
        <dbReference type="ARBA" id="ARBA00005417"/>
    </source>
</evidence>